<reference evidence="16 17" key="1">
    <citation type="journal article" date="2017" name="Int. J. Syst. Evol. Microbiol.">
        <title>Ramlibacter monticola sp. nov., isolated from forest soil.</title>
        <authorList>
            <person name="Chaudhary D.K."/>
            <person name="Kim J."/>
        </authorList>
    </citation>
    <scope>NUCLEOTIDE SEQUENCE [LARGE SCALE GENOMIC DNA]</scope>
    <source>
        <strain evidence="16 17">KACC 19175</strain>
    </source>
</reference>
<evidence type="ECO:0000313" key="17">
    <source>
        <dbReference type="Proteomes" id="UP000599109"/>
    </source>
</evidence>
<evidence type="ECO:0000259" key="15">
    <source>
        <dbReference type="Pfam" id="PF08328"/>
    </source>
</evidence>
<keyword evidence="17" id="KW-1185">Reference proteome</keyword>
<evidence type="ECO:0000256" key="7">
    <source>
        <dbReference type="ARBA" id="ARBA00023239"/>
    </source>
</evidence>
<dbReference type="EMBL" id="JAEQNE010000009">
    <property type="protein sequence ID" value="MBL0394727.1"/>
    <property type="molecule type" value="Genomic_DNA"/>
</dbReference>
<dbReference type="AlphaFoldDB" id="A0A937CY44"/>
<dbReference type="Proteomes" id="UP000599109">
    <property type="component" value="Unassembled WGS sequence"/>
</dbReference>
<dbReference type="GO" id="GO:0006188">
    <property type="term" value="P:IMP biosynthetic process"/>
    <property type="evidence" value="ECO:0007669"/>
    <property type="project" value="InterPro"/>
</dbReference>
<dbReference type="PANTHER" id="PTHR43411:SF1">
    <property type="entry name" value="ADENYLOSUCCINATE LYASE"/>
    <property type="match status" value="1"/>
</dbReference>
<evidence type="ECO:0000256" key="8">
    <source>
        <dbReference type="ARBA" id="ARBA00024477"/>
    </source>
</evidence>
<dbReference type="InterPro" id="IPR024083">
    <property type="entry name" value="Fumarase/histidase_N"/>
</dbReference>
<dbReference type="InterPro" id="IPR008948">
    <property type="entry name" value="L-Aspartase-like"/>
</dbReference>
<name>A0A937CY44_9BURK</name>
<dbReference type="Gene3D" id="1.20.200.10">
    <property type="entry name" value="Fumarase/aspartase (Central domain)"/>
    <property type="match status" value="1"/>
</dbReference>
<dbReference type="RefSeq" id="WP_201677395.1">
    <property type="nucleotide sequence ID" value="NZ_JAEQNE010000009.1"/>
</dbReference>
<dbReference type="EC" id="4.3.2.2" evidence="4 12"/>
<evidence type="ECO:0000256" key="10">
    <source>
        <dbReference type="ARBA" id="ARBA00030717"/>
    </source>
</evidence>
<dbReference type="PRINTS" id="PR00149">
    <property type="entry name" value="FUMRATELYASE"/>
</dbReference>
<dbReference type="InterPro" id="IPR013539">
    <property type="entry name" value="PurB_C"/>
</dbReference>
<dbReference type="Pfam" id="PF08328">
    <property type="entry name" value="ASL_C"/>
    <property type="match status" value="1"/>
</dbReference>
<comment type="similarity">
    <text evidence="3 13">Belongs to the lyase 1 family. Adenylosuccinate lyase subfamily.</text>
</comment>
<evidence type="ECO:0000256" key="13">
    <source>
        <dbReference type="RuleBase" id="RU361172"/>
    </source>
</evidence>
<dbReference type="NCBIfam" id="TIGR00928">
    <property type="entry name" value="purB"/>
    <property type="match status" value="1"/>
</dbReference>
<dbReference type="GO" id="GO:0004018">
    <property type="term" value="F:N6-(1,2-dicarboxyethyl)AMP AMP-lyase (fumarate-forming) activity"/>
    <property type="evidence" value="ECO:0007669"/>
    <property type="project" value="UniProtKB-UniRule"/>
</dbReference>
<keyword evidence="7 13" id="KW-0456">Lyase</keyword>
<evidence type="ECO:0000256" key="2">
    <source>
        <dbReference type="ARBA" id="ARBA00004734"/>
    </source>
</evidence>
<gene>
    <name evidence="16" type="primary">purB</name>
    <name evidence="16" type="ORF">JJ685_26550</name>
</gene>
<dbReference type="PROSITE" id="PS00163">
    <property type="entry name" value="FUMARATE_LYASES"/>
    <property type="match status" value="1"/>
</dbReference>
<comment type="catalytic activity">
    <reaction evidence="11">
        <text>N(6)-(1,2-dicarboxyethyl)-AMP = fumarate + AMP</text>
        <dbReference type="Rhea" id="RHEA:16853"/>
        <dbReference type="ChEBI" id="CHEBI:29806"/>
        <dbReference type="ChEBI" id="CHEBI:57567"/>
        <dbReference type="ChEBI" id="CHEBI:456215"/>
        <dbReference type="EC" id="4.3.2.2"/>
    </reaction>
    <physiologicalReaction direction="left-to-right" evidence="11">
        <dbReference type="Rhea" id="RHEA:16854"/>
    </physiologicalReaction>
</comment>
<comment type="pathway">
    <text evidence="2 13">Purine metabolism; AMP biosynthesis via de novo pathway; AMP from IMP: step 2/2.</text>
</comment>
<accession>A0A937CY44</accession>
<dbReference type="FunFam" id="1.20.200.10:FF:000004">
    <property type="entry name" value="Adenylosuccinate lyase"/>
    <property type="match status" value="1"/>
</dbReference>
<feature type="domain" description="Adenylosuccinate lyase PurB C-terminal" evidence="15">
    <location>
        <begin position="335"/>
        <end position="449"/>
    </location>
</feature>
<comment type="catalytic activity">
    <reaction evidence="8">
        <text>(2S)-2-[5-amino-1-(5-phospho-beta-D-ribosyl)imidazole-4-carboxamido]succinate = 5-amino-1-(5-phospho-beta-D-ribosyl)imidazole-4-carboxamide + fumarate</text>
        <dbReference type="Rhea" id="RHEA:23920"/>
        <dbReference type="ChEBI" id="CHEBI:29806"/>
        <dbReference type="ChEBI" id="CHEBI:58443"/>
        <dbReference type="ChEBI" id="CHEBI:58475"/>
        <dbReference type="EC" id="4.3.2.2"/>
    </reaction>
    <physiologicalReaction direction="left-to-right" evidence="8">
        <dbReference type="Rhea" id="RHEA:23921"/>
    </physiologicalReaction>
</comment>
<dbReference type="Gene3D" id="1.10.275.10">
    <property type="entry name" value="Fumarase/aspartase (N-terminal domain)"/>
    <property type="match status" value="1"/>
</dbReference>
<dbReference type="InterPro" id="IPR004769">
    <property type="entry name" value="Pur_lyase"/>
</dbReference>
<dbReference type="Gene3D" id="1.10.40.30">
    <property type="entry name" value="Fumarase/aspartase (C-terminal domain)"/>
    <property type="match status" value="1"/>
</dbReference>
<dbReference type="PANTHER" id="PTHR43411">
    <property type="entry name" value="ADENYLOSUCCINATE LYASE"/>
    <property type="match status" value="1"/>
</dbReference>
<dbReference type="InterPro" id="IPR047136">
    <property type="entry name" value="PurB_bact"/>
</dbReference>
<evidence type="ECO:0000256" key="4">
    <source>
        <dbReference type="ARBA" id="ARBA00012339"/>
    </source>
</evidence>
<evidence type="ECO:0000256" key="6">
    <source>
        <dbReference type="ARBA" id="ARBA00022755"/>
    </source>
</evidence>
<comment type="caution">
    <text evidence="16">The sequence shown here is derived from an EMBL/GenBank/DDBJ whole genome shotgun (WGS) entry which is preliminary data.</text>
</comment>
<comment type="function">
    <text evidence="9">Catalyzes two reactions in de novo purine nucleotide biosynthesis. Catalyzes the breakdown of 5-aminoimidazole- (N-succinylocarboxamide) ribotide (SAICAR or 2-[5-amino-1-(5-phospho-beta-D-ribosyl)imidazole-4-carboxamido]succinate) to 5-aminoimidazole-4-carboxamide ribotide (AICAR or 5-amino-1-(5-phospho-beta-D-ribosyl)imidazole-4-carboxamide) and fumarate, and of adenylosuccinate (ADS or N(6)-(1,2-dicarboxyethyl)-AMP) to adenosine monophosphate (AMP) and fumarate.</text>
</comment>
<dbReference type="CDD" id="cd01598">
    <property type="entry name" value="PurB"/>
    <property type="match status" value="1"/>
</dbReference>
<proteinExistence type="inferred from homology"/>
<comment type="pathway">
    <text evidence="1 13">Purine metabolism; IMP biosynthesis via de novo pathway; 5-amino-1-(5-phospho-D-ribosyl)imidazole-4-carboxamide from 5-amino-1-(5-phospho-D-ribosyl)imidazole-4-carboxylate: step 2/2.</text>
</comment>
<evidence type="ECO:0000256" key="11">
    <source>
        <dbReference type="ARBA" id="ARBA00049115"/>
    </source>
</evidence>
<evidence type="ECO:0000256" key="3">
    <source>
        <dbReference type="ARBA" id="ARBA00008273"/>
    </source>
</evidence>
<keyword evidence="6 13" id="KW-0658">Purine biosynthesis</keyword>
<evidence type="ECO:0000259" key="14">
    <source>
        <dbReference type="Pfam" id="PF00206"/>
    </source>
</evidence>
<evidence type="ECO:0000256" key="1">
    <source>
        <dbReference type="ARBA" id="ARBA00004706"/>
    </source>
</evidence>
<dbReference type="NCBIfam" id="NF006764">
    <property type="entry name" value="PRK09285.1"/>
    <property type="match status" value="1"/>
</dbReference>
<evidence type="ECO:0000256" key="12">
    <source>
        <dbReference type="NCBIfam" id="TIGR00928"/>
    </source>
</evidence>
<dbReference type="InterPro" id="IPR000362">
    <property type="entry name" value="Fumarate_lyase_fam"/>
</dbReference>
<organism evidence="16 17">
    <name type="scientific">Ramlibacter monticola</name>
    <dbReference type="NCBI Taxonomy" id="1926872"/>
    <lineage>
        <taxon>Bacteria</taxon>
        <taxon>Pseudomonadati</taxon>
        <taxon>Pseudomonadota</taxon>
        <taxon>Betaproteobacteria</taxon>
        <taxon>Burkholderiales</taxon>
        <taxon>Comamonadaceae</taxon>
        <taxon>Ramlibacter</taxon>
    </lineage>
</organism>
<evidence type="ECO:0000256" key="9">
    <source>
        <dbReference type="ARBA" id="ARBA00025012"/>
    </source>
</evidence>
<dbReference type="Pfam" id="PF00206">
    <property type="entry name" value="Lyase_1"/>
    <property type="match status" value="1"/>
</dbReference>
<sequence length="459" mass="50766">MPLSTISALSPLDGRYAARLAPLRPLMSEQGYMHKRVQVEICWFIALSDAGFAEFKPLTPGARTYLLGLVKNFSEADALAIKEIEKTTNHDVKAVEYWIKSKFDARPELRAASEFVHFACTSEDINNTSHALQLKGARELVLLPALDTVIGRMREMAHQYAAVPMLSRTHGQTASPTTVGKEIANVVVRLAAAREKIASVKMLAKMNGAVGNYNAHLAAWPDFDWEAFARKVVEAPEPLGLGLSFQPYSIQIEPHDYMAELFDAIARANTILIDWCRDAWGYISLAYFKQRLREGEIGSSTMPHKVNPIDFENAEGNLGLANALLKHLSEKLPVSRWQRDLTDSTVLRNMGVALGYAALAYNALGVGLAKLELNEEALRADLEGSWEVLAEPIQTVMRRYGVHGAYEKLKEVTRGKTVSAEDLHGLIRSLDIPAAEKERLLAMTPASYIGKAAELARRV</sequence>
<dbReference type="InterPro" id="IPR020557">
    <property type="entry name" value="Fumarate_lyase_CS"/>
</dbReference>
<dbReference type="SUPFAM" id="SSF48557">
    <property type="entry name" value="L-aspartase-like"/>
    <property type="match status" value="1"/>
</dbReference>
<dbReference type="InterPro" id="IPR022761">
    <property type="entry name" value="Fumarate_lyase_N"/>
</dbReference>
<evidence type="ECO:0000313" key="16">
    <source>
        <dbReference type="EMBL" id="MBL0394727.1"/>
    </source>
</evidence>
<evidence type="ECO:0000256" key="5">
    <source>
        <dbReference type="ARBA" id="ARBA00017058"/>
    </source>
</evidence>
<protein>
    <recommendedName>
        <fullName evidence="5 12">Adenylosuccinate lyase</fullName>
        <shortName evidence="13">ASL</shortName>
        <ecNumber evidence="4 12">4.3.2.2</ecNumber>
    </recommendedName>
    <alternativeName>
        <fullName evidence="10 13">Adenylosuccinase</fullName>
    </alternativeName>
</protein>
<feature type="domain" description="Fumarate lyase N-terminal" evidence="14">
    <location>
        <begin position="21"/>
        <end position="316"/>
    </location>
</feature>